<organism evidence="2 3">
    <name type="scientific">Rhodobacter capsulatus (strain ATCC BAA-309 / NBRC 16581 / SB1003)</name>
    <dbReference type="NCBI Taxonomy" id="272942"/>
    <lineage>
        <taxon>Bacteria</taxon>
        <taxon>Pseudomonadati</taxon>
        <taxon>Pseudomonadota</taxon>
        <taxon>Alphaproteobacteria</taxon>
        <taxon>Rhodobacterales</taxon>
        <taxon>Rhodobacter group</taxon>
        <taxon>Rhodobacter</taxon>
    </lineage>
</organism>
<dbReference type="AlphaFoldDB" id="D5AMM9"/>
<dbReference type="RefSeq" id="WP_013068284.1">
    <property type="nucleotide sequence ID" value="NC_014034.1"/>
</dbReference>
<sequence length="44" mass="4516">MDKAQRECAEAAEVIAARKASPQGDDKGDGTPAGFVIDPTGGQR</sequence>
<dbReference type="HOGENOM" id="CLU_3221264_0_0_5"/>
<dbReference type="STRING" id="272942.RCAP_rcc02575"/>
<gene>
    <name evidence="2" type="ordered locus">RCAP_rcc02575</name>
</gene>
<evidence type="ECO:0000256" key="1">
    <source>
        <dbReference type="SAM" id="MobiDB-lite"/>
    </source>
</evidence>
<feature type="region of interest" description="Disordered" evidence="1">
    <location>
        <begin position="16"/>
        <end position="44"/>
    </location>
</feature>
<name>D5AMM9_RHOCB</name>
<keyword evidence="3" id="KW-1185">Reference proteome</keyword>
<dbReference type="EMBL" id="CP001312">
    <property type="protein sequence ID" value="ADE86305.1"/>
    <property type="molecule type" value="Genomic_DNA"/>
</dbReference>
<dbReference type="KEGG" id="rcp:RCAP_rcc02575"/>
<proteinExistence type="predicted"/>
<reference evidence="2 3" key="2">
    <citation type="journal article" date="2010" name="J. Bacteriol.">
        <title>Complete genome sequence of the photosynthetic purple nonsulfur bacterium Rhodobacter capsulatus SB 1003.</title>
        <authorList>
            <person name="Strnad H."/>
            <person name="Lapidus A."/>
            <person name="Paces J."/>
            <person name="Ulbrich P."/>
            <person name="Vlcek C."/>
            <person name="Paces V."/>
            <person name="Haselkorn R."/>
        </authorList>
    </citation>
    <scope>NUCLEOTIDE SEQUENCE [LARGE SCALE GENOMIC DNA]</scope>
    <source>
        <strain evidence="3">ATCC BAA-309 / NBRC 16581 / SB1003</strain>
    </source>
</reference>
<reference key="1">
    <citation type="submission" date="2008-12" db="EMBL/GenBank/DDBJ databases">
        <title>Complete genome sequence of Rhodobacter capsulatus SB1003.</title>
        <authorList>
            <person name="Strnad H."/>
            <person name="Lapidus A."/>
            <person name="Vlcek C."/>
            <person name="Ulbrich P."/>
            <person name="Paces J."/>
            <person name="Maltsev N."/>
            <person name="Kumar V."/>
            <person name="Kogan Y."/>
            <person name="Milgram A."/>
            <person name="Rebrekov D."/>
            <person name="Mazur M."/>
            <person name="Cox R."/>
            <person name="Kyrpides N."/>
            <person name="Kolar M."/>
            <person name="Sachova J."/>
            <person name="Ridl J."/>
            <person name="Ivanova N."/>
            <person name="Kapatral V."/>
            <person name="Los T."/>
            <person name="Lykidis A."/>
            <person name="Mikhailova N."/>
            <person name="Reznik G."/>
            <person name="Vasieva O."/>
            <person name="Fonstein M."/>
            <person name="Paces V."/>
            <person name="Haselkorn R."/>
        </authorList>
    </citation>
    <scope>NUCLEOTIDE SEQUENCE</scope>
    <source>
        <strain>SB1003</strain>
    </source>
</reference>
<evidence type="ECO:0000313" key="3">
    <source>
        <dbReference type="Proteomes" id="UP000002361"/>
    </source>
</evidence>
<dbReference type="Proteomes" id="UP000002361">
    <property type="component" value="Chromosome"/>
</dbReference>
<evidence type="ECO:0000313" key="2">
    <source>
        <dbReference type="EMBL" id="ADE86305.1"/>
    </source>
</evidence>
<accession>D5AMM9</accession>
<protein>
    <submittedName>
        <fullName evidence="2">Uncharacterized protein</fullName>
    </submittedName>
</protein>
<dbReference type="GeneID" id="78824124"/>